<dbReference type="Proteomes" id="UP000466794">
    <property type="component" value="Unassembled WGS sequence"/>
</dbReference>
<dbReference type="RefSeq" id="WP_235947514.1">
    <property type="nucleotide sequence ID" value="NZ_WRPP01000003.1"/>
</dbReference>
<comment type="caution">
    <text evidence="2">The sequence shown here is derived from an EMBL/GenBank/DDBJ whole genome shotgun (WGS) entry which is preliminary data.</text>
</comment>
<evidence type="ECO:0000313" key="2">
    <source>
        <dbReference type="EMBL" id="MVU79399.1"/>
    </source>
</evidence>
<feature type="transmembrane region" description="Helical" evidence="1">
    <location>
        <begin position="63"/>
        <end position="88"/>
    </location>
</feature>
<sequence>MVFDQPPLGSPVEHEHATAVLLLGALSLFCCGALGPIAWAMGRRALNDIEAGEGRFGGRVQVVVGYVLGIIGTCLMVVFGILFLLIAISGHGHS</sequence>
<keyword evidence="1" id="KW-1133">Transmembrane helix</keyword>
<name>A0A7K1UZ04_9NOCA</name>
<evidence type="ECO:0000256" key="1">
    <source>
        <dbReference type="SAM" id="Phobius"/>
    </source>
</evidence>
<feature type="transmembrane region" description="Helical" evidence="1">
    <location>
        <begin position="20"/>
        <end position="42"/>
    </location>
</feature>
<reference evidence="2 3" key="1">
    <citation type="submission" date="2019-12" db="EMBL/GenBank/DDBJ databases">
        <title>Nocardia sp. nov. ET3-3 isolated from soil.</title>
        <authorList>
            <person name="Kanchanasin P."/>
            <person name="Tanasupawat S."/>
            <person name="Yuki M."/>
            <person name="Kudo T."/>
        </authorList>
    </citation>
    <scope>NUCLEOTIDE SEQUENCE [LARGE SCALE GENOMIC DNA]</scope>
    <source>
        <strain evidence="2 3">ET3-3</strain>
    </source>
</reference>
<organism evidence="2 3">
    <name type="scientific">Nocardia terrae</name>
    <dbReference type="NCBI Taxonomy" id="2675851"/>
    <lineage>
        <taxon>Bacteria</taxon>
        <taxon>Bacillati</taxon>
        <taxon>Actinomycetota</taxon>
        <taxon>Actinomycetes</taxon>
        <taxon>Mycobacteriales</taxon>
        <taxon>Nocardiaceae</taxon>
        <taxon>Nocardia</taxon>
    </lineage>
</organism>
<protein>
    <submittedName>
        <fullName evidence="2">DUF4190 domain-containing protein</fullName>
    </submittedName>
</protein>
<proteinExistence type="predicted"/>
<evidence type="ECO:0000313" key="3">
    <source>
        <dbReference type="Proteomes" id="UP000466794"/>
    </source>
</evidence>
<gene>
    <name evidence="2" type="ORF">GPX89_19395</name>
</gene>
<keyword evidence="1" id="KW-0472">Membrane</keyword>
<keyword evidence="3" id="KW-1185">Reference proteome</keyword>
<keyword evidence="1" id="KW-0812">Transmembrane</keyword>
<dbReference type="EMBL" id="WRPP01000003">
    <property type="protein sequence ID" value="MVU79399.1"/>
    <property type="molecule type" value="Genomic_DNA"/>
</dbReference>
<accession>A0A7K1UZ04</accession>
<dbReference type="AlphaFoldDB" id="A0A7K1UZ04"/>